<dbReference type="EMBL" id="JBHSZG010000008">
    <property type="protein sequence ID" value="MFC7137924.1"/>
    <property type="molecule type" value="Genomic_DNA"/>
</dbReference>
<keyword evidence="2" id="KW-0472">Membrane</keyword>
<feature type="compositionally biased region" description="Low complexity" evidence="1">
    <location>
        <begin position="110"/>
        <end position="123"/>
    </location>
</feature>
<organism evidence="3 4">
    <name type="scientific">Halobaculum litoreum</name>
    <dbReference type="NCBI Taxonomy" id="3031998"/>
    <lineage>
        <taxon>Archaea</taxon>
        <taxon>Methanobacteriati</taxon>
        <taxon>Methanobacteriota</taxon>
        <taxon>Stenosarchaea group</taxon>
        <taxon>Halobacteria</taxon>
        <taxon>Halobacteriales</taxon>
        <taxon>Haloferacaceae</taxon>
        <taxon>Halobaculum</taxon>
    </lineage>
</organism>
<accession>A0ABD5XS45</accession>
<protein>
    <submittedName>
        <fullName evidence="3">Uncharacterized protein</fullName>
    </submittedName>
</protein>
<evidence type="ECO:0000313" key="4">
    <source>
        <dbReference type="Proteomes" id="UP001596368"/>
    </source>
</evidence>
<evidence type="ECO:0000313" key="3">
    <source>
        <dbReference type="EMBL" id="MFC7137924.1"/>
    </source>
</evidence>
<feature type="transmembrane region" description="Helical" evidence="2">
    <location>
        <begin position="32"/>
        <end position="51"/>
    </location>
</feature>
<comment type="caution">
    <text evidence="3">The sequence shown here is derived from an EMBL/GenBank/DDBJ whole genome shotgun (WGS) entry which is preliminary data.</text>
</comment>
<dbReference type="Proteomes" id="UP001596368">
    <property type="component" value="Unassembled WGS sequence"/>
</dbReference>
<reference evidence="3 4" key="1">
    <citation type="journal article" date="2019" name="Int. J. Syst. Evol. Microbiol.">
        <title>The Global Catalogue of Microorganisms (GCM) 10K type strain sequencing project: providing services to taxonomists for standard genome sequencing and annotation.</title>
        <authorList>
            <consortium name="The Broad Institute Genomics Platform"/>
            <consortium name="The Broad Institute Genome Sequencing Center for Infectious Disease"/>
            <person name="Wu L."/>
            <person name="Ma J."/>
        </authorList>
    </citation>
    <scope>NUCLEOTIDE SEQUENCE [LARGE SCALE GENOMIC DNA]</scope>
    <source>
        <strain evidence="3 4">DT92</strain>
    </source>
</reference>
<keyword evidence="2" id="KW-0812">Transmembrane</keyword>
<evidence type="ECO:0000256" key="1">
    <source>
        <dbReference type="SAM" id="MobiDB-lite"/>
    </source>
</evidence>
<feature type="compositionally biased region" description="Polar residues" evidence="1">
    <location>
        <begin position="1"/>
        <end position="10"/>
    </location>
</feature>
<sequence>MSSGVTTSLSELLAGPATGGDPRPDVALARRAVAGSWVVFAVVAVAFGVLGATETAIPLRYRALAYLALMGTVSLYHGGFEHVENLRGRGSRSGRGTSSRTSRSWRRRSGCSSCGRSSASGWR</sequence>
<evidence type="ECO:0000256" key="2">
    <source>
        <dbReference type="SAM" id="Phobius"/>
    </source>
</evidence>
<name>A0ABD5XS45_9EURY</name>
<dbReference type="AlphaFoldDB" id="A0ABD5XS45"/>
<feature type="region of interest" description="Disordered" evidence="1">
    <location>
        <begin position="1"/>
        <end position="20"/>
    </location>
</feature>
<feature type="region of interest" description="Disordered" evidence="1">
    <location>
        <begin position="86"/>
        <end position="123"/>
    </location>
</feature>
<gene>
    <name evidence="3" type="ORF">ACFQRB_18715</name>
</gene>
<keyword evidence="4" id="KW-1185">Reference proteome</keyword>
<keyword evidence="2" id="KW-1133">Transmembrane helix</keyword>
<proteinExistence type="predicted"/>